<evidence type="ECO:0000256" key="1">
    <source>
        <dbReference type="ARBA" id="ARBA00004196"/>
    </source>
</evidence>
<evidence type="ECO:0000256" key="4">
    <source>
        <dbReference type="ARBA" id="ARBA00022729"/>
    </source>
</evidence>
<dbReference type="CDD" id="cd14748">
    <property type="entry name" value="PBP2_UgpB"/>
    <property type="match status" value="1"/>
</dbReference>
<dbReference type="Proteomes" id="UP000052008">
    <property type="component" value="Unassembled WGS sequence"/>
</dbReference>
<evidence type="ECO:0000256" key="3">
    <source>
        <dbReference type="ARBA" id="ARBA00022448"/>
    </source>
</evidence>
<sequence>MYTALPQVTRWIRIIVCSVLLCALFAASGCRKKGAGIEVPFWHAMGGEVGSALEEMVADFNASHPGPPVMPVSMGSYESLSQKLMASVAAGEPPVLAQVYESWSAQFMASGAVMPMGPYVRGSEGLDPQELDDIFPVLIEGNTWQEELWTFPFNKSVPAFFYNRDMFREIGLDPDRFPETWDEFVHTARRLTRDLDGDGRTDRWGFAMPVNVWIFGCLLLGNGGALLSPDGTEAAFDGPAGVDALEKIAKLLKEDRVAYLTTGYQHQDDFLAGKVGMIQSSIASYAFMKSKITFDIGIAPFPATEERAVLVYGTNVALFARSTPEQRDRAWEFVRWFTSPEAQARWSLATAYVPVRRSALELPAMSGWFEELPGLRETMLQMEHGRLEPRIQEWFAGRRLLGELALEPVLRGHETPELGLKKAARHFDAELEAARR</sequence>
<name>A0A0S7WVB4_UNCT6</name>
<keyword evidence="3" id="KW-0813">Transport</keyword>
<dbReference type="PROSITE" id="PS01037">
    <property type="entry name" value="SBP_BACTERIAL_1"/>
    <property type="match status" value="1"/>
</dbReference>
<dbReference type="InterPro" id="IPR006061">
    <property type="entry name" value="SBP_1_CS"/>
</dbReference>
<proteinExistence type="inferred from homology"/>
<evidence type="ECO:0008006" key="8">
    <source>
        <dbReference type="Google" id="ProtNLM"/>
    </source>
</evidence>
<evidence type="ECO:0000256" key="5">
    <source>
        <dbReference type="ARBA" id="ARBA00022764"/>
    </source>
</evidence>
<dbReference type="Pfam" id="PF01547">
    <property type="entry name" value="SBP_bac_1"/>
    <property type="match status" value="1"/>
</dbReference>
<dbReference type="Gene3D" id="3.40.190.10">
    <property type="entry name" value="Periplasmic binding protein-like II"/>
    <property type="match status" value="2"/>
</dbReference>
<dbReference type="AlphaFoldDB" id="A0A0S7WVB4"/>
<dbReference type="EMBL" id="LIZS01000006">
    <property type="protein sequence ID" value="KPJ54142.1"/>
    <property type="molecule type" value="Genomic_DNA"/>
</dbReference>
<comment type="subcellular location">
    <subcellularLocation>
        <location evidence="1">Cell envelope</location>
    </subcellularLocation>
</comment>
<dbReference type="PATRIC" id="fig|1703770.3.peg.383"/>
<accession>A0A0S7WVB4</accession>
<dbReference type="InterPro" id="IPR050490">
    <property type="entry name" value="Bact_solute-bd_prot1"/>
</dbReference>
<comment type="caution">
    <text evidence="6">The sequence shown here is derived from an EMBL/GenBank/DDBJ whole genome shotgun (WGS) entry which is preliminary data.</text>
</comment>
<dbReference type="SUPFAM" id="SSF53850">
    <property type="entry name" value="Periplasmic binding protein-like II"/>
    <property type="match status" value="1"/>
</dbReference>
<evidence type="ECO:0000313" key="6">
    <source>
        <dbReference type="EMBL" id="KPJ54142.1"/>
    </source>
</evidence>
<dbReference type="InterPro" id="IPR006059">
    <property type="entry name" value="SBP"/>
</dbReference>
<keyword evidence="4" id="KW-0732">Signal</keyword>
<gene>
    <name evidence="6" type="ORF">AMJ39_01710</name>
</gene>
<dbReference type="GO" id="GO:0055085">
    <property type="term" value="P:transmembrane transport"/>
    <property type="evidence" value="ECO:0007669"/>
    <property type="project" value="InterPro"/>
</dbReference>
<keyword evidence="5" id="KW-0574">Periplasm</keyword>
<comment type="similarity">
    <text evidence="2">Belongs to the bacterial solute-binding protein 1 family.</text>
</comment>
<protein>
    <recommendedName>
        <fullName evidence="8">ABC transporter substrate-binding protein</fullName>
    </recommendedName>
</protein>
<dbReference type="GO" id="GO:0030313">
    <property type="term" value="C:cell envelope"/>
    <property type="evidence" value="ECO:0007669"/>
    <property type="project" value="UniProtKB-SubCell"/>
</dbReference>
<reference evidence="6 7" key="1">
    <citation type="journal article" date="2015" name="Microbiome">
        <title>Genomic resolution of linkages in carbon, nitrogen, and sulfur cycling among widespread estuary sediment bacteria.</title>
        <authorList>
            <person name="Baker B.J."/>
            <person name="Lazar C.S."/>
            <person name="Teske A.P."/>
            <person name="Dick G.J."/>
        </authorList>
    </citation>
    <scope>NUCLEOTIDE SEQUENCE [LARGE SCALE GENOMIC DNA]</scope>
    <source>
        <strain evidence="6">DG_24</strain>
    </source>
</reference>
<dbReference type="PANTHER" id="PTHR43649">
    <property type="entry name" value="ARABINOSE-BINDING PROTEIN-RELATED"/>
    <property type="match status" value="1"/>
</dbReference>
<organism evidence="6 7">
    <name type="scientific">candidate division TA06 bacterium DG_24</name>
    <dbReference type="NCBI Taxonomy" id="1703770"/>
    <lineage>
        <taxon>Bacteria</taxon>
        <taxon>Bacteria division TA06</taxon>
    </lineage>
</organism>
<dbReference type="PANTHER" id="PTHR43649:SF31">
    <property type="entry name" value="SN-GLYCEROL-3-PHOSPHATE-BINDING PERIPLASMIC PROTEIN UGPB"/>
    <property type="match status" value="1"/>
</dbReference>
<evidence type="ECO:0000313" key="7">
    <source>
        <dbReference type="Proteomes" id="UP000052008"/>
    </source>
</evidence>
<dbReference type="STRING" id="1703770.AMJ39_01710"/>
<evidence type="ECO:0000256" key="2">
    <source>
        <dbReference type="ARBA" id="ARBA00008520"/>
    </source>
</evidence>